<reference evidence="1 2" key="2">
    <citation type="submission" date="2018-11" db="EMBL/GenBank/DDBJ databases">
        <authorList>
            <consortium name="Pathogen Informatics"/>
        </authorList>
    </citation>
    <scope>NUCLEOTIDE SEQUENCE [LARGE SCALE GENOMIC DNA]</scope>
    <source>
        <strain evidence="1 2">Egypt</strain>
    </source>
</reference>
<organism evidence="3">
    <name type="scientific">Echinostoma caproni</name>
    <dbReference type="NCBI Taxonomy" id="27848"/>
    <lineage>
        <taxon>Eukaryota</taxon>
        <taxon>Metazoa</taxon>
        <taxon>Spiralia</taxon>
        <taxon>Lophotrochozoa</taxon>
        <taxon>Platyhelminthes</taxon>
        <taxon>Trematoda</taxon>
        <taxon>Digenea</taxon>
        <taxon>Plagiorchiida</taxon>
        <taxon>Echinostomata</taxon>
        <taxon>Echinostomatoidea</taxon>
        <taxon>Echinostomatidae</taxon>
        <taxon>Echinostoma</taxon>
    </lineage>
</organism>
<evidence type="ECO:0000313" key="1">
    <source>
        <dbReference type="EMBL" id="VDP70909.1"/>
    </source>
</evidence>
<sequence length="147" mass="16657">MNKRVSGNTTFTVIFTNLPEPTSQSLRERQQDELNRWIEVCARIGVEAKPVSLTRLWRQPTSIHIGEPRLLRVTLASEEDVENVLLLVFSLKLGPAIPEFYRADLGLSVYTDGTILTAHAMQTTRGRFSYTECHSSPKLMNPTVEKK</sequence>
<reference evidence="3" key="1">
    <citation type="submission" date="2016-06" db="UniProtKB">
        <authorList>
            <consortium name="WormBaseParasite"/>
        </authorList>
    </citation>
    <scope>IDENTIFICATION</scope>
</reference>
<evidence type="ECO:0000313" key="2">
    <source>
        <dbReference type="Proteomes" id="UP000272942"/>
    </source>
</evidence>
<dbReference type="AlphaFoldDB" id="A0A183AA96"/>
<gene>
    <name evidence="1" type="ORF">ECPE_LOCUS3881</name>
</gene>
<name>A0A183AA96_9TREM</name>
<dbReference type="Proteomes" id="UP000272942">
    <property type="component" value="Unassembled WGS sequence"/>
</dbReference>
<dbReference type="WBParaSite" id="ECPE_0000388601-mRNA-1">
    <property type="protein sequence ID" value="ECPE_0000388601-mRNA-1"/>
    <property type="gene ID" value="ECPE_0000388601"/>
</dbReference>
<dbReference type="EMBL" id="UZAN01040775">
    <property type="protein sequence ID" value="VDP70909.1"/>
    <property type="molecule type" value="Genomic_DNA"/>
</dbReference>
<proteinExistence type="predicted"/>
<protein>
    <submittedName>
        <fullName evidence="3">PH domain-containing protein</fullName>
    </submittedName>
</protein>
<accession>A0A183AA96</accession>
<evidence type="ECO:0000313" key="3">
    <source>
        <dbReference type="WBParaSite" id="ECPE_0000388601-mRNA-1"/>
    </source>
</evidence>
<dbReference type="OrthoDB" id="6226022at2759"/>
<keyword evidence="2" id="KW-1185">Reference proteome</keyword>